<protein>
    <submittedName>
        <fullName evidence="1">Uncharacterized protein</fullName>
    </submittedName>
</protein>
<name>A0AC60PFY5_IXOPE</name>
<keyword evidence="2" id="KW-1185">Reference proteome</keyword>
<proteinExistence type="predicted"/>
<dbReference type="Proteomes" id="UP000805193">
    <property type="component" value="Unassembled WGS sequence"/>
</dbReference>
<dbReference type="EMBL" id="JABSTQ010010735">
    <property type="protein sequence ID" value="KAG0418488.1"/>
    <property type="molecule type" value="Genomic_DNA"/>
</dbReference>
<reference evidence="1 2" key="1">
    <citation type="journal article" date="2020" name="Cell">
        <title>Large-Scale Comparative Analyses of Tick Genomes Elucidate Their Genetic Diversity and Vector Capacities.</title>
        <authorList>
            <consortium name="Tick Genome and Microbiome Consortium (TIGMIC)"/>
            <person name="Jia N."/>
            <person name="Wang J."/>
            <person name="Shi W."/>
            <person name="Du L."/>
            <person name="Sun Y."/>
            <person name="Zhan W."/>
            <person name="Jiang J.F."/>
            <person name="Wang Q."/>
            <person name="Zhang B."/>
            <person name="Ji P."/>
            <person name="Bell-Sakyi L."/>
            <person name="Cui X.M."/>
            <person name="Yuan T.T."/>
            <person name="Jiang B.G."/>
            <person name="Yang W.F."/>
            <person name="Lam T.T."/>
            <person name="Chang Q.C."/>
            <person name="Ding S.J."/>
            <person name="Wang X.J."/>
            <person name="Zhu J.G."/>
            <person name="Ruan X.D."/>
            <person name="Zhao L."/>
            <person name="Wei J.T."/>
            <person name="Ye R.Z."/>
            <person name="Que T.C."/>
            <person name="Du C.H."/>
            <person name="Zhou Y.H."/>
            <person name="Cheng J.X."/>
            <person name="Dai P.F."/>
            <person name="Guo W.B."/>
            <person name="Han X.H."/>
            <person name="Huang E.J."/>
            <person name="Li L.F."/>
            <person name="Wei W."/>
            <person name="Gao Y.C."/>
            <person name="Liu J.Z."/>
            <person name="Shao H.Z."/>
            <person name="Wang X."/>
            <person name="Wang C.C."/>
            <person name="Yang T.C."/>
            <person name="Huo Q.B."/>
            <person name="Li W."/>
            <person name="Chen H.Y."/>
            <person name="Chen S.E."/>
            <person name="Zhou L.G."/>
            <person name="Ni X.B."/>
            <person name="Tian J.H."/>
            <person name="Sheng Y."/>
            <person name="Liu T."/>
            <person name="Pan Y.S."/>
            <person name="Xia L.Y."/>
            <person name="Li J."/>
            <person name="Zhao F."/>
            <person name="Cao W.C."/>
        </authorList>
    </citation>
    <scope>NUCLEOTIDE SEQUENCE [LARGE SCALE GENOMIC DNA]</scope>
    <source>
        <strain evidence="1">Iper-2018</strain>
    </source>
</reference>
<sequence length="339" mass="39261">MYLHYYFAGASSYRLPKLFIAYKDRCLTYVRHVAPHALNVLLTQLIVSTDDVQSAKHIITKIRNLFPKFYNWTDTESRQLAMKRLNDIRVILGIARKFYSPAVMEKEYRYLPVFEGPFLQDLLQAFKNRAEVELFAFAHGTGKLERDASVFTELAQYGNAFYTPHLHTVYIPSAILTEPFVMLDSHVATYALLGTVLGHEISHAFGPKSVDLLATGIRRRWMTNRTWRDYSARLDCIIDLYHQPSFVRYARLTLDENYADVAGMEMAFAAMRSDPCVKLDAPSGIEGLNNMQLFFVAHCYMYCTSDNPRTYFYDGYAANYHRLQPPLLTFSRLTQMRRQ</sequence>
<gene>
    <name evidence="1" type="ORF">HPB47_004836</name>
</gene>
<organism evidence="1 2">
    <name type="scientific">Ixodes persulcatus</name>
    <name type="common">Taiga tick</name>
    <dbReference type="NCBI Taxonomy" id="34615"/>
    <lineage>
        <taxon>Eukaryota</taxon>
        <taxon>Metazoa</taxon>
        <taxon>Ecdysozoa</taxon>
        <taxon>Arthropoda</taxon>
        <taxon>Chelicerata</taxon>
        <taxon>Arachnida</taxon>
        <taxon>Acari</taxon>
        <taxon>Parasitiformes</taxon>
        <taxon>Ixodida</taxon>
        <taxon>Ixodoidea</taxon>
        <taxon>Ixodidae</taxon>
        <taxon>Ixodinae</taxon>
        <taxon>Ixodes</taxon>
    </lineage>
</organism>
<comment type="caution">
    <text evidence="1">The sequence shown here is derived from an EMBL/GenBank/DDBJ whole genome shotgun (WGS) entry which is preliminary data.</text>
</comment>
<accession>A0AC60PFY5</accession>
<evidence type="ECO:0000313" key="1">
    <source>
        <dbReference type="EMBL" id="KAG0418488.1"/>
    </source>
</evidence>
<evidence type="ECO:0000313" key="2">
    <source>
        <dbReference type="Proteomes" id="UP000805193"/>
    </source>
</evidence>